<dbReference type="PANTHER" id="PTHR13789:SF318">
    <property type="entry name" value="GERANYLGERANYL DIPHOSPHATE REDUCTASE"/>
    <property type="match status" value="1"/>
</dbReference>
<feature type="domain" description="FAD-binding" evidence="6">
    <location>
        <begin position="8"/>
        <end position="345"/>
    </location>
</feature>
<protein>
    <submittedName>
        <fullName evidence="7">FAD-dependent monooxygenase</fullName>
    </submittedName>
</protein>
<dbReference type="Proteomes" id="UP001597521">
    <property type="component" value="Unassembled WGS sequence"/>
</dbReference>
<dbReference type="SUPFAM" id="SSF51905">
    <property type="entry name" value="FAD/NAD(P)-binding domain"/>
    <property type="match status" value="1"/>
</dbReference>
<evidence type="ECO:0000256" key="5">
    <source>
        <dbReference type="ARBA" id="ARBA00023033"/>
    </source>
</evidence>
<proteinExistence type="predicted"/>
<dbReference type="Pfam" id="PF01494">
    <property type="entry name" value="FAD_binding_3"/>
    <property type="match status" value="1"/>
</dbReference>
<comment type="cofactor">
    <cofactor evidence="1">
        <name>FAD</name>
        <dbReference type="ChEBI" id="CHEBI:57692"/>
    </cofactor>
</comment>
<name>A0ABW5QF67_9HYPH</name>
<dbReference type="EMBL" id="JBHUNP010000001">
    <property type="protein sequence ID" value="MFD2646443.1"/>
    <property type="molecule type" value="Genomic_DNA"/>
</dbReference>
<evidence type="ECO:0000256" key="3">
    <source>
        <dbReference type="ARBA" id="ARBA00022827"/>
    </source>
</evidence>
<keyword evidence="8" id="KW-1185">Reference proteome</keyword>
<comment type="caution">
    <text evidence="7">The sequence shown here is derived from an EMBL/GenBank/DDBJ whole genome shotgun (WGS) entry which is preliminary data.</text>
</comment>
<keyword evidence="5 7" id="KW-0503">Monooxygenase</keyword>
<evidence type="ECO:0000259" key="6">
    <source>
        <dbReference type="Pfam" id="PF01494"/>
    </source>
</evidence>
<reference evidence="8" key="1">
    <citation type="journal article" date="2019" name="Int. J. Syst. Evol. Microbiol.">
        <title>The Global Catalogue of Microorganisms (GCM) 10K type strain sequencing project: providing services to taxonomists for standard genome sequencing and annotation.</title>
        <authorList>
            <consortium name="The Broad Institute Genomics Platform"/>
            <consortium name="The Broad Institute Genome Sequencing Center for Infectious Disease"/>
            <person name="Wu L."/>
            <person name="Ma J."/>
        </authorList>
    </citation>
    <scope>NUCLEOTIDE SEQUENCE [LARGE SCALE GENOMIC DNA]</scope>
    <source>
        <strain evidence="8">CCM 7427</strain>
    </source>
</reference>
<sequence>MPTDGRSIYIAGAGIAGLTLALALAKFGLRVVVLERQAAVSEFGAGLQISPNAFRILDRLGLGDAIAATSLEPVGIDIIPSGATRPLTTLELGPVMRERFAAPYVVMHRADLAEVLFQATRRFANIEILFGVESWTVENTDAAARVTLRQGGAEREVPVHAWIGADGVHSATRRETLGGPDASYFGRVAWRTLVPEASVAGQIELDRVTVLFGPGYHMVCYPLPHRAQVNLALFIASGDPRVAPGAQPVIPGRPSNRVEAVLDAAGGGWTPWPLFAVTTPNWNRGRIGLIGDAAHAMVPFQAQGAAMAIEDAAVLAPLLASTDQPEAALARYATLRQQRVARVARISRMNGTIFHLPWPLSLGRDLVIKTSGPRGQLQRLGWLYGYDAEIAGARP</sequence>
<dbReference type="InterPro" id="IPR050493">
    <property type="entry name" value="FAD-dep_Monooxygenase_BioMet"/>
</dbReference>
<accession>A0ABW5QF67</accession>
<gene>
    <name evidence="7" type="ORF">ACFSX5_01395</name>
</gene>
<dbReference type="PRINTS" id="PR00420">
    <property type="entry name" value="RNGMNOXGNASE"/>
</dbReference>
<evidence type="ECO:0000313" key="8">
    <source>
        <dbReference type="Proteomes" id="UP001597521"/>
    </source>
</evidence>
<evidence type="ECO:0000256" key="4">
    <source>
        <dbReference type="ARBA" id="ARBA00023002"/>
    </source>
</evidence>
<dbReference type="InterPro" id="IPR036188">
    <property type="entry name" value="FAD/NAD-bd_sf"/>
</dbReference>
<keyword evidence="3" id="KW-0274">FAD</keyword>
<dbReference type="Gene3D" id="3.50.50.60">
    <property type="entry name" value="FAD/NAD(P)-binding domain"/>
    <property type="match status" value="1"/>
</dbReference>
<keyword evidence="4" id="KW-0560">Oxidoreductase</keyword>
<evidence type="ECO:0000256" key="1">
    <source>
        <dbReference type="ARBA" id="ARBA00001974"/>
    </source>
</evidence>
<evidence type="ECO:0000256" key="2">
    <source>
        <dbReference type="ARBA" id="ARBA00022630"/>
    </source>
</evidence>
<evidence type="ECO:0000313" key="7">
    <source>
        <dbReference type="EMBL" id="MFD2646443.1"/>
    </source>
</evidence>
<dbReference type="PANTHER" id="PTHR13789">
    <property type="entry name" value="MONOOXYGENASE"/>
    <property type="match status" value="1"/>
</dbReference>
<dbReference type="SUPFAM" id="SSF54373">
    <property type="entry name" value="FAD-linked reductases, C-terminal domain"/>
    <property type="match status" value="1"/>
</dbReference>
<keyword evidence="2" id="KW-0285">Flavoprotein</keyword>
<dbReference type="InterPro" id="IPR002938">
    <property type="entry name" value="FAD-bd"/>
</dbReference>
<dbReference type="GO" id="GO:0004497">
    <property type="term" value="F:monooxygenase activity"/>
    <property type="evidence" value="ECO:0007669"/>
    <property type="project" value="UniProtKB-KW"/>
</dbReference>
<dbReference type="RefSeq" id="WP_386831067.1">
    <property type="nucleotide sequence ID" value="NZ_JBHUNP010000001.1"/>
</dbReference>
<organism evidence="7 8">
    <name type="scientific">Devosia albogilva</name>
    <dbReference type="NCBI Taxonomy" id="429726"/>
    <lineage>
        <taxon>Bacteria</taxon>
        <taxon>Pseudomonadati</taxon>
        <taxon>Pseudomonadota</taxon>
        <taxon>Alphaproteobacteria</taxon>
        <taxon>Hyphomicrobiales</taxon>
        <taxon>Devosiaceae</taxon>
        <taxon>Devosia</taxon>
    </lineage>
</organism>